<dbReference type="STRING" id="1504633.A0A2T7EEH4"/>
<dbReference type="AlphaFoldDB" id="A0A2T7EEH4"/>
<evidence type="ECO:0000259" key="1">
    <source>
        <dbReference type="Pfam" id="PF03101"/>
    </source>
</evidence>
<feature type="domain" description="FAR1" evidence="1">
    <location>
        <begin position="99"/>
        <end position="190"/>
    </location>
</feature>
<protein>
    <submittedName>
        <fullName evidence="3">Uncharacterized protein</fullName>
    </submittedName>
</protein>
<feature type="domain" description="MULE transposase" evidence="2">
    <location>
        <begin position="311"/>
        <end position="351"/>
    </location>
</feature>
<gene>
    <name evidence="3" type="ORF">GQ55_3G289800</name>
</gene>
<keyword evidence="4" id="KW-1185">Reference proteome</keyword>
<dbReference type="OrthoDB" id="680064at2759"/>
<dbReference type="InterPro" id="IPR004330">
    <property type="entry name" value="FAR1_DNA_bnd_dom"/>
</dbReference>
<proteinExistence type="predicted"/>
<dbReference type="Proteomes" id="UP000244336">
    <property type="component" value="Chromosome 3"/>
</dbReference>
<evidence type="ECO:0000259" key="2">
    <source>
        <dbReference type="Pfam" id="PF10551"/>
    </source>
</evidence>
<name>A0A2T7EEH4_9POAL</name>
<dbReference type="PANTHER" id="PTHR47718:SF18">
    <property type="entry name" value="PROTEIN FAR1-RELATED SEQUENCE 5-LIKE"/>
    <property type="match status" value="1"/>
</dbReference>
<organism evidence="3 4">
    <name type="scientific">Panicum hallii var. hallii</name>
    <dbReference type="NCBI Taxonomy" id="1504633"/>
    <lineage>
        <taxon>Eukaryota</taxon>
        <taxon>Viridiplantae</taxon>
        <taxon>Streptophyta</taxon>
        <taxon>Embryophyta</taxon>
        <taxon>Tracheophyta</taxon>
        <taxon>Spermatophyta</taxon>
        <taxon>Magnoliopsida</taxon>
        <taxon>Liliopsida</taxon>
        <taxon>Poales</taxon>
        <taxon>Poaceae</taxon>
        <taxon>PACMAD clade</taxon>
        <taxon>Panicoideae</taxon>
        <taxon>Panicodae</taxon>
        <taxon>Paniceae</taxon>
        <taxon>Panicinae</taxon>
        <taxon>Panicum</taxon>
        <taxon>Panicum sect. Panicum</taxon>
    </lineage>
</organism>
<evidence type="ECO:0000313" key="3">
    <source>
        <dbReference type="EMBL" id="PUZ66220.1"/>
    </source>
</evidence>
<evidence type="ECO:0000313" key="4">
    <source>
        <dbReference type="Proteomes" id="UP000244336"/>
    </source>
</evidence>
<dbReference type="EMBL" id="CM009751">
    <property type="protein sequence ID" value="PUZ66220.1"/>
    <property type="molecule type" value="Genomic_DNA"/>
</dbReference>
<dbReference type="InterPro" id="IPR018289">
    <property type="entry name" value="MULE_transposase_dom"/>
</dbReference>
<sequence length="370" mass="41890">MEASLDNGDGLVGLENQAVDRLRSFALSVGSTSAMEIEDDANSMLMDENGPDECVGDGYKTPERECNLPYCGSIYEPKCHPSLQPSLGMVFDSLEKGREFYKAYAHRVGFSVRTWTQHKDDDGSAKWKRLVCSRQGWRNEGKNVSEQGEKPKRKTKISMCGCEAMIGFKRRPDGKYEVARFIQSRMHQLVSPGKIHLLRSNREVSDELRTTLFSCHKALLGTSAAFRLLSVEMGGHENIGCTKQDLKNHVRDFRQAISHGDGQALIDILKEKQQLNPSFFFEYKLDKQNRLTHIFWADGTCRKNFSLFRDVVSFDSTFRSNRIDLVFTPFTGVNHHKSCVTFAVAFILNEKIVVHVGIPKFLEGNERGCT</sequence>
<dbReference type="Gramene" id="PUZ66220">
    <property type="protein sequence ID" value="PUZ66220"/>
    <property type="gene ID" value="GQ55_3G289800"/>
</dbReference>
<dbReference type="PANTHER" id="PTHR47718">
    <property type="entry name" value="OS01G0519700 PROTEIN"/>
    <property type="match status" value="1"/>
</dbReference>
<dbReference type="Pfam" id="PF03101">
    <property type="entry name" value="FAR1"/>
    <property type="match status" value="1"/>
</dbReference>
<accession>A0A2T7EEH4</accession>
<reference evidence="3 4" key="1">
    <citation type="submission" date="2018-04" db="EMBL/GenBank/DDBJ databases">
        <title>WGS assembly of Panicum hallii var. hallii HAL2.</title>
        <authorList>
            <person name="Lovell J."/>
            <person name="Jenkins J."/>
            <person name="Lowry D."/>
            <person name="Mamidi S."/>
            <person name="Sreedasyam A."/>
            <person name="Weng X."/>
            <person name="Barry K."/>
            <person name="Bonette J."/>
            <person name="Campitelli B."/>
            <person name="Daum C."/>
            <person name="Gordon S."/>
            <person name="Gould B."/>
            <person name="Lipzen A."/>
            <person name="MacQueen A."/>
            <person name="Palacio-Mejia J."/>
            <person name="Plott C."/>
            <person name="Shakirov E."/>
            <person name="Shu S."/>
            <person name="Yoshinaga Y."/>
            <person name="Zane M."/>
            <person name="Rokhsar D."/>
            <person name="Grimwood J."/>
            <person name="Schmutz J."/>
            <person name="Juenger T."/>
        </authorList>
    </citation>
    <scope>NUCLEOTIDE SEQUENCE [LARGE SCALE GENOMIC DNA]</scope>
    <source>
        <strain evidence="4">cv. HAL2</strain>
    </source>
</reference>
<dbReference type="Pfam" id="PF10551">
    <property type="entry name" value="MULE"/>
    <property type="match status" value="1"/>
</dbReference>